<dbReference type="OrthoDB" id="8404195at2"/>
<dbReference type="Proteomes" id="UP000092691">
    <property type="component" value="Chromosome"/>
</dbReference>
<evidence type="ECO:0000256" key="1">
    <source>
        <dbReference type="ARBA" id="ARBA00022847"/>
    </source>
</evidence>
<reference evidence="3 4" key="1">
    <citation type="submission" date="2016-06" db="EMBL/GenBank/DDBJ databases">
        <title>Microsymbionts genomes from the relict species Vavilovia formosa.</title>
        <authorList>
            <person name="Chirak E."/>
            <person name="Kimeklis A."/>
            <person name="Andronov E."/>
        </authorList>
    </citation>
    <scope>NUCLEOTIDE SEQUENCE [LARGE SCALE GENOMIC DNA]</scope>
    <source>
        <strain evidence="3 4">Vaf10</strain>
    </source>
</reference>
<organism evidence="3 4">
    <name type="scientific">Rhizobium leguminosarum</name>
    <dbReference type="NCBI Taxonomy" id="384"/>
    <lineage>
        <taxon>Bacteria</taxon>
        <taxon>Pseudomonadati</taxon>
        <taxon>Pseudomonadota</taxon>
        <taxon>Alphaproteobacteria</taxon>
        <taxon>Hyphomicrobiales</taxon>
        <taxon>Rhizobiaceae</taxon>
        <taxon>Rhizobium/Agrobacterium group</taxon>
        <taxon>Rhizobium</taxon>
    </lineage>
</organism>
<accession>A0A1B1C8H1</accession>
<keyword evidence="1" id="KW-0769">Symport</keyword>
<dbReference type="EMBL" id="CP016286">
    <property type="protein sequence ID" value="ANP86031.1"/>
    <property type="molecule type" value="Genomic_DNA"/>
</dbReference>
<dbReference type="AlphaFoldDB" id="A0A1B1C8H1"/>
<evidence type="ECO:0000313" key="4">
    <source>
        <dbReference type="Proteomes" id="UP000092691"/>
    </source>
</evidence>
<protein>
    <recommendedName>
        <fullName evidence="2">K+ potassium transporter C-terminal domain-containing protein</fullName>
    </recommendedName>
</protein>
<keyword evidence="1" id="KW-0813">Transport</keyword>
<proteinExistence type="predicted"/>
<sequence length="61" mass="6987">MRIETERSICGRRKLVGDPNSGLPAWQDRLYIEMTETAIDPSDYFYLPTNGVMEIGEHVTI</sequence>
<evidence type="ECO:0000313" key="3">
    <source>
        <dbReference type="EMBL" id="ANP86031.1"/>
    </source>
</evidence>
<dbReference type="InterPro" id="IPR053952">
    <property type="entry name" value="K_trans_C"/>
</dbReference>
<dbReference type="Pfam" id="PF22776">
    <property type="entry name" value="K_trans_C"/>
    <property type="match status" value="1"/>
</dbReference>
<name>A0A1B1C8H1_RHILE</name>
<dbReference type="GO" id="GO:0015293">
    <property type="term" value="F:symporter activity"/>
    <property type="evidence" value="ECO:0007669"/>
    <property type="project" value="UniProtKB-KW"/>
</dbReference>
<evidence type="ECO:0000259" key="2">
    <source>
        <dbReference type="Pfam" id="PF22776"/>
    </source>
</evidence>
<gene>
    <name evidence="3" type="ORF">BA011_10035</name>
</gene>
<feature type="domain" description="K+ potassium transporter C-terminal" evidence="2">
    <location>
        <begin position="10"/>
        <end position="61"/>
    </location>
</feature>